<dbReference type="GO" id="GO:0004146">
    <property type="term" value="F:dihydrofolate reductase activity"/>
    <property type="evidence" value="ECO:0007669"/>
    <property type="project" value="UniProtKB-EC"/>
</dbReference>
<keyword evidence="3" id="KW-0554">One-carbon metabolism</keyword>
<evidence type="ECO:0000256" key="3">
    <source>
        <dbReference type="ARBA" id="ARBA00022563"/>
    </source>
</evidence>
<dbReference type="PANTHER" id="PTHR48069">
    <property type="entry name" value="DIHYDROFOLATE REDUCTASE"/>
    <property type="match status" value="1"/>
</dbReference>
<evidence type="ECO:0000256" key="5">
    <source>
        <dbReference type="ARBA" id="ARBA00023002"/>
    </source>
</evidence>
<reference evidence="7" key="1">
    <citation type="journal article" date="2020" name="Nature">
        <title>Giant virus diversity and host interactions through global metagenomics.</title>
        <authorList>
            <person name="Schulz F."/>
            <person name="Roux S."/>
            <person name="Paez-Espino D."/>
            <person name="Jungbluth S."/>
            <person name="Walsh D.A."/>
            <person name="Denef V.J."/>
            <person name="McMahon K.D."/>
            <person name="Konstantinidis K.T."/>
            <person name="Eloe-Fadrosh E.A."/>
            <person name="Kyrpides N.C."/>
            <person name="Woyke T."/>
        </authorList>
    </citation>
    <scope>NUCLEOTIDE SEQUENCE</scope>
    <source>
        <strain evidence="7">GVMAG-M-3300023174-24</strain>
    </source>
</reference>
<organism evidence="7">
    <name type="scientific">viral metagenome</name>
    <dbReference type="NCBI Taxonomy" id="1070528"/>
    <lineage>
        <taxon>unclassified sequences</taxon>
        <taxon>metagenomes</taxon>
        <taxon>organismal metagenomes</taxon>
    </lineage>
</organism>
<evidence type="ECO:0000256" key="2">
    <source>
        <dbReference type="ARBA" id="ARBA00012856"/>
    </source>
</evidence>
<dbReference type="SUPFAM" id="SSF53597">
    <property type="entry name" value="Dihydrofolate reductase-like"/>
    <property type="match status" value="1"/>
</dbReference>
<dbReference type="AlphaFoldDB" id="A0A6C0DLX4"/>
<proteinExistence type="predicted"/>
<dbReference type="GO" id="GO:0046654">
    <property type="term" value="P:tetrahydrofolate biosynthetic process"/>
    <property type="evidence" value="ECO:0007669"/>
    <property type="project" value="InterPro"/>
</dbReference>
<protein>
    <recommendedName>
        <fullName evidence="2">dihydrofolate reductase</fullName>
        <ecNumber evidence="2">1.5.1.3</ecNumber>
    </recommendedName>
</protein>
<dbReference type="Gene3D" id="3.40.430.10">
    <property type="entry name" value="Dihydrofolate Reductase, subunit A"/>
    <property type="match status" value="1"/>
</dbReference>
<comment type="pathway">
    <text evidence="1">Cofactor biosynthesis; tetrahydrofolate biosynthesis; 5,6,7,8-tetrahydrofolate from 7,8-dihydrofolate: step 1/1.</text>
</comment>
<dbReference type="EMBL" id="MN739637">
    <property type="protein sequence ID" value="QHT17471.1"/>
    <property type="molecule type" value="Genomic_DNA"/>
</dbReference>
<dbReference type="GO" id="GO:0005739">
    <property type="term" value="C:mitochondrion"/>
    <property type="evidence" value="ECO:0007669"/>
    <property type="project" value="TreeGrafter"/>
</dbReference>
<dbReference type="GO" id="GO:0006730">
    <property type="term" value="P:one-carbon metabolic process"/>
    <property type="evidence" value="ECO:0007669"/>
    <property type="project" value="UniProtKB-KW"/>
</dbReference>
<dbReference type="PRINTS" id="PR00070">
    <property type="entry name" value="DHFR"/>
</dbReference>
<dbReference type="GO" id="GO:0050661">
    <property type="term" value="F:NADP binding"/>
    <property type="evidence" value="ECO:0007669"/>
    <property type="project" value="InterPro"/>
</dbReference>
<accession>A0A6C0DLX4</accession>
<dbReference type="GO" id="GO:0046452">
    <property type="term" value="P:dihydrofolate metabolic process"/>
    <property type="evidence" value="ECO:0007669"/>
    <property type="project" value="TreeGrafter"/>
</dbReference>
<dbReference type="CDD" id="cd00209">
    <property type="entry name" value="DHFR"/>
    <property type="match status" value="1"/>
</dbReference>
<evidence type="ECO:0000256" key="1">
    <source>
        <dbReference type="ARBA" id="ARBA00004903"/>
    </source>
</evidence>
<dbReference type="GO" id="GO:0046655">
    <property type="term" value="P:folic acid metabolic process"/>
    <property type="evidence" value="ECO:0007669"/>
    <property type="project" value="TreeGrafter"/>
</dbReference>
<evidence type="ECO:0000256" key="4">
    <source>
        <dbReference type="ARBA" id="ARBA00022857"/>
    </source>
</evidence>
<evidence type="ECO:0000313" key="7">
    <source>
        <dbReference type="EMBL" id="QHT17471.1"/>
    </source>
</evidence>
<keyword evidence="5" id="KW-0560">Oxidoreductase</keyword>
<dbReference type="PROSITE" id="PS51330">
    <property type="entry name" value="DHFR_2"/>
    <property type="match status" value="1"/>
</dbReference>
<dbReference type="Pfam" id="PF00186">
    <property type="entry name" value="DHFR_1"/>
    <property type="match status" value="1"/>
</dbReference>
<name>A0A6C0DLX4_9ZZZZ</name>
<dbReference type="InterPro" id="IPR001796">
    <property type="entry name" value="DHFR_dom"/>
</dbReference>
<dbReference type="EC" id="1.5.1.3" evidence="2"/>
<dbReference type="InterPro" id="IPR024072">
    <property type="entry name" value="DHFR-like_dom_sf"/>
</dbReference>
<dbReference type="InterPro" id="IPR012259">
    <property type="entry name" value="DHFR"/>
</dbReference>
<feature type="domain" description="DHFR" evidence="6">
    <location>
        <begin position="1"/>
        <end position="177"/>
    </location>
</feature>
<evidence type="ECO:0000259" key="6">
    <source>
        <dbReference type="PROSITE" id="PS51330"/>
    </source>
</evidence>
<keyword evidence="4" id="KW-0521">NADP</keyword>
<dbReference type="PANTHER" id="PTHR48069:SF3">
    <property type="entry name" value="DIHYDROFOLATE REDUCTASE"/>
    <property type="match status" value="1"/>
</dbReference>
<sequence length="179" mass="20904">MNMILAVTKSGIIGIDNKIPWYIKADLQRFRELTSNHIVVMGRRTFESLPNGPLKNRINIVISKDQTKQTKQTPQCENVYFTTINKIDELIEKIQDQEPMPKKKQVFIIGGAQVYNYFINQTQKIYLTLIDKDIDGDTFLNTDFLTNVDSEFFIKNIDEQQICPISNLPYTFIDYERKN</sequence>